<feature type="domain" description="CARD" evidence="1">
    <location>
        <begin position="1"/>
        <end position="84"/>
    </location>
</feature>
<dbReference type="Pfam" id="PF00619">
    <property type="entry name" value="CARD"/>
    <property type="match status" value="1"/>
</dbReference>
<dbReference type="STRING" id="8081.ENSPREP00000010681"/>
<dbReference type="InterPro" id="IPR001315">
    <property type="entry name" value="CARD"/>
</dbReference>
<reference evidence="2" key="2">
    <citation type="submission" date="2025-08" db="UniProtKB">
        <authorList>
            <consortium name="Ensembl"/>
        </authorList>
    </citation>
    <scope>IDENTIFICATION</scope>
    <source>
        <strain evidence="2">Guanapo</strain>
    </source>
</reference>
<dbReference type="Ensembl" id="ENSPRET00000010807.1">
    <property type="protein sequence ID" value="ENSPREP00000010681.1"/>
    <property type="gene ID" value="ENSPREG00000007299.1"/>
</dbReference>
<organism evidence="2 3">
    <name type="scientific">Poecilia reticulata</name>
    <name type="common">Guppy</name>
    <name type="synonym">Acanthophacelus reticulatus</name>
    <dbReference type="NCBI Taxonomy" id="8081"/>
    <lineage>
        <taxon>Eukaryota</taxon>
        <taxon>Metazoa</taxon>
        <taxon>Chordata</taxon>
        <taxon>Craniata</taxon>
        <taxon>Vertebrata</taxon>
        <taxon>Euteleostomi</taxon>
        <taxon>Actinopterygii</taxon>
        <taxon>Neopterygii</taxon>
        <taxon>Teleostei</taxon>
        <taxon>Neoteleostei</taxon>
        <taxon>Acanthomorphata</taxon>
        <taxon>Ovalentaria</taxon>
        <taxon>Atherinomorphae</taxon>
        <taxon>Cyprinodontiformes</taxon>
        <taxon>Poeciliidae</taxon>
        <taxon>Poeciliinae</taxon>
        <taxon>Poecilia</taxon>
    </lineage>
</organism>
<accession>A0A3P9NM77</accession>
<keyword evidence="3" id="KW-1185">Reference proteome</keyword>
<evidence type="ECO:0000313" key="3">
    <source>
        <dbReference type="Proteomes" id="UP000242638"/>
    </source>
</evidence>
<reference evidence="3" key="1">
    <citation type="submission" date="2013-11" db="EMBL/GenBank/DDBJ databases">
        <title>The genomic landscape of the Guanapo guppy.</title>
        <authorList>
            <person name="Kuenstner A."/>
            <person name="Dreyer C."/>
        </authorList>
    </citation>
    <scope>NUCLEOTIDE SEQUENCE</scope>
    <source>
        <strain evidence="3">Guanapo</strain>
    </source>
</reference>
<dbReference type="Gene3D" id="1.10.533.10">
    <property type="entry name" value="Death Domain, Fas"/>
    <property type="match status" value="1"/>
</dbReference>
<protein>
    <recommendedName>
        <fullName evidence="1">CARD domain-containing protein</fullName>
    </recommendedName>
</protein>
<evidence type="ECO:0000259" key="1">
    <source>
        <dbReference type="PROSITE" id="PS50209"/>
    </source>
</evidence>
<dbReference type="Bgee" id="ENSPREG00000007299">
    <property type="expression patterns" value="Expressed in caudal fin and 1 other cell type or tissue"/>
</dbReference>
<dbReference type="GeneTree" id="ENSGT00940000176940"/>
<dbReference type="AlphaFoldDB" id="A0A3P9NM77"/>
<dbReference type="OMA" id="ACEMMIK"/>
<sequence>MFLISFVKKVSEEILSQLLDDLEKDRVLIRLEKRAILRGNPITADKARNTIDAVRTKGQRACRLMIKRLHNIDPTLSNQLGLAICLQ</sequence>
<evidence type="ECO:0000313" key="2">
    <source>
        <dbReference type="Ensembl" id="ENSPREP00000010681.1"/>
    </source>
</evidence>
<reference evidence="2" key="3">
    <citation type="submission" date="2025-09" db="UniProtKB">
        <authorList>
            <consortium name="Ensembl"/>
        </authorList>
    </citation>
    <scope>IDENTIFICATION</scope>
    <source>
        <strain evidence="2">Guanapo</strain>
    </source>
</reference>
<dbReference type="InterPro" id="IPR011029">
    <property type="entry name" value="DEATH-like_dom_sf"/>
</dbReference>
<dbReference type="PROSITE" id="PS50209">
    <property type="entry name" value="CARD"/>
    <property type="match status" value="1"/>
</dbReference>
<name>A0A3P9NM77_POERE</name>
<dbReference type="GO" id="GO:0042981">
    <property type="term" value="P:regulation of apoptotic process"/>
    <property type="evidence" value="ECO:0007669"/>
    <property type="project" value="InterPro"/>
</dbReference>
<dbReference type="Proteomes" id="UP000242638">
    <property type="component" value="Unassembled WGS sequence"/>
</dbReference>
<proteinExistence type="predicted"/>
<dbReference type="SUPFAM" id="SSF47986">
    <property type="entry name" value="DEATH domain"/>
    <property type="match status" value="1"/>
</dbReference>